<evidence type="ECO:0000313" key="3">
    <source>
        <dbReference type="Proteomes" id="UP000722989"/>
    </source>
</evidence>
<gene>
    <name evidence="2" type="ORF">HC031_18775</name>
</gene>
<accession>A0ABX0Y130</accession>
<evidence type="ECO:0000313" key="2">
    <source>
        <dbReference type="EMBL" id="NJC71748.1"/>
    </source>
</evidence>
<dbReference type="RefSeq" id="WP_167926646.1">
    <property type="nucleotide sequence ID" value="NZ_JAATVY010000013.1"/>
</dbReference>
<name>A0ABX0Y130_9ACTN</name>
<keyword evidence="3" id="KW-1185">Reference proteome</keyword>
<dbReference type="Proteomes" id="UP000722989">
    <property type="component" value="Unassembled WGS sequence"/>
</dbReference>
<reference evidence="2 3" key="1">
    <citation type="submission" date="2020-03" db="EMBL/GenBank/DDBJ databases">
        <title>WGS of the type strain of Planosporangium spp.</title>
        <authorList>
            <person name="Thawai C."/>
        </authorList>
    </citation>
    <scope>NUCLEOTIDE SEQUENCE [LARGE SCALE GENOMIC DNA]</scope>
    <source>
        <strain evidence="2 3">TBRC 5610</strain>
    </source>
</reference>
<proteinExistence type="predicted"/>
<organism evidence="2 3">
    <name type="scientific">Planosporangium thailandense</name>
    <dbReference type="NCBI Taxonomy" id="765197"/>
    <lineage>
        <taxon>Bacteria</taxon>
        <taxon>Bacillati</taxon>
        <taxon>Actinomycetota</taxon>
        <taxon>Actinomycetes</taxon>
        <taxon>Micromonosporales</taxon>
        <taxon>Micromonosporaceae</taxon>
        <taxon>Planosporangium</taxon>
    </lineage>
</organism>
<evidence type="ECO:0000256" key="1">
    <source>
        <dbReference type="SAM" id="MobiDB-lite"/>
    </source>
</evidence>
<sequence length="200" mass="21885">MGDECVTVVEMSVGAIEAADRADAVIRWLLDTGVIAPNPVRGDARQPSGYLPGPRAEAAAPGFRDTRRAGAEDRTRRTDDAATGNELTDNELTDNGVEILVERELYRDTSEHDAPACPDCGYELPEATLETLIRPWLDGDEPRVTCSGCGAARPLGEWPDGYLVGELAVRFVNWPPLSEAFLADLGSRMGPRWRTIREQY</sequence>
<dbReference type="EMBL" id="JAATVY010000013">
    <property type="protein sequence ID" value="NJC71748.1"/>
    <property type="molecule type" value="Genomic_DNA"/>
</dbReference>
<feature type="region of interest" description="Disordered" evidence="1">
    <location>
        <begin position="39"/>
        <end position="89"/>
    </location>
</feature>
<feature type="compositionally biased region" description="Basic and acidic residues" evidence="1">
    <location>
        <begin position="64"/>
        <end position="80"/>
    </location>
</feature>
<protein>
    <submittedName>
        <fullName evidence="2">Uncharacterized protein</fullName>
    </submittedName>
</protein>
<comment type="caution">
    <text evidence="2">The sequence shown here is derived from an EMBL/GenBank/DDBJ whole genome shotgun (WGS) entry which is preliminary data.</text>
</comment>